<dbReference type="Proteomes" id="UP001501578">
    <property type="component" value="Unassembled WGS sequence"/>
</dbReference>
<protein>
    <recommendedName>
        <fullName evidence="3">Phage tail family protein</fullName>
    </recommendedName>
</protein>
<comment type="caution">
    <text evidence="1">The sequence shown here is derived from an EMBL/GenBank/DDBJ whole genome shotgun (WGS) entry which is preliminary data.</text>
</comment>
<reference evidence="2" key="1">
    <citation type="journal article" date="2019" name="Int. J. Syst. Evol. Microbiol.">
        <title>The Global Catalogue of Microorganisms (GCM) 10K type strain sequencing project: providing services to taxonomists for standard genome sequencing and annotation.</title>
        <authorList>
            <consortium name="The Broad Institute Genomics Platform"/>
            <consortium name="The Broad Institute Genome Sequencing Center for Infectious Disease"/>
            <person name="Wu L."/>
            <person name="Ma J."/>
        </authorList>
    </citation>
    <scope>NUCLEOTIDE SEQUENCE [LARGE SCALE GENOMIC DNA]</scope>
    <source>
        <strain evidence="2">JCM 11136</strain>
    </source>
</reference>
<gene>
    <name evidence="1" type="ORF">GCM10009560_79280</name>
</gene>
<evidence type="ECO:0000313" key="2">
    <source>
        <dbReference type="Proteomes" id="UP001501578"/>
    </source>
</evidence>
<name>A0ABP4BVR2_9ACTN</name>
<evidence type="ECO:0008006" key="3">
    <source>
        <dbReference type="Google" id="ProtNLM"/>
    </source>
</evidence>
<organism evidence="1 2">
    <name type="scientific">Nonomuraea longicatena</name>
    <dbReference type="NCBI Taxonomy" id="83682"/>
    <lineage>
        <taxon>Bacteria</taxon>
        <taxon>Bacillati</taxon>
        <taxon>Actinomycetota</taxon>
        <taxon>Actinomycetes</taxon>
        <taxon>Streptosporangiales</taxon>
        <taxon>Streptosporangiaceae</taxon>
        <taxon>Nonomuraea</taxon>
    </lineage>
</organism>
<accession>A0ABP4BVR2</accession>
<proteinExistence type="predicted"/>
<sequence>MARTRVELATPSDVAAGTGGVYTSSYTLTTGQFAVLPGMKGFDMPPYEIKYDEMVAIDGGYLRNVRTPARELFIPIYMEAANHGDLLALKRAFLAAIQPTKGACRITLTEEDGSRRYIDAYYFDGARGDEGQEVSGVEWLKWGLIFRALDPYFYSGTSQTIRFSTGELDLHPFFGAKFLNRPMLNKAHSLNGESTITVTGDVDTYPTWTIHGPATGMTFIRKFPGRADQSFSLNVSLTDTQAILVDTRPGTKSVRDIATGANLWEFLAPGPQLWPISPGSNTVAIDVRSAGVDTSVSLSYLPRFLSA</sequence>
<keyword evidence="2" id="KW-1185">Reference proteome</keyword>
<dbReference type="EMBL" id="BAAAHQ010000097">
    <property type="protein sequence ID" value="GAA0955422.1"/>
    <property type="molecule type" value="Genomic_DNA"/>
</dbReference>
<dbReference type="RefSeq" id="WP_343955624.1">
    <property type="nucleotide sequence ID" value="NZ_BAAAHQ010000097.1"/>
</dbReference>
<evidence type="ECO:0000313" key="1">
    <source>
        <dbReference type="EMBL" id="GAA0955422.1"/>
    </source>
</evidence>